<comment type="caution">
    <text evidence="2">The sequence shown here is derived from an EMBL/GenBank/DDBJ whole genome shotgun (WGS) entry which is preliminary data.</text>
</comment>
<gene>
    <name evidence="2" type="ORF">Sar04_48950</name>
</gene>
<keyword evidence="3" id="KW-1185">Reference proteome</keyword>
<protein>
    <submittedName>
        <fullName evidence="2">Uncharacterized protein</fullName>
    </submittedName>
</protein>
<sequence>MEAQAPGVRPRHGPFPDGAPSQPRQSRPEEILPGPLRRAGTRHTPLVRPCGPRISPTRSRKHKIDEAEMRG</sequence>
<proteinExistence type="predicted"/>
<dbReference type="Proteomes" id="UP000677457">
    <property type="component" value="Unassembled WGS sequence"/>
</dbReference>
<feature type="region of interest" description="Disordered" evidence="1">
    <location>
        <begin position="1"/>
        <end position="71"/>
    </location>
</feature>
<evidence type="ECO:0000313" key="2">
    <source>
        <dbReference type="EMBL" id="GIM88159.1"/>
    </source>
</evidence>
<evidence type="ECO:0000313" key="3">
    <source>
        <dbReference type="Proteomes" id="UP000677457"/>
    </source>
</evidence>
<accession>A0ABQ4JZ23</accession>
<organism evidence="2 3">
    <name type="scientific">Salinispora arenicola</name>
    <dbReference type="NCBI Taxonomy" id="168697"/>
    <lineage>
        <taxon>Bacteria</taxon>
        <taxon>Bacillati</taxon>
        <taxon>Actinomycetota</taxon>
        <taxon>Actinomycetes</taxon>
        <taxon>Micromonosporales</taxon>
        <taxon>Micromonosporaceae</taxon>
        <taxon>Salinispora</taxon>
    </lineage>
</organism>
<evidence type="ECO:0000256" key="1">
    <source>
        <dbReference type="SAM" id="MobiDB-lite"/>
    </source>
</evidence>
<reference evidence="2 3" key="1">
    <citation type="submission" date="2021-03" db="EMBL/GenBank/DDBJ databases">
        <title>Whole genome shotgun sequence of Salinispora arenicola NBRC 105043.</title>
        <authorList>
            <person name="Komaki H."/>
            <person name="Tamura T."/>
        </authorList>
    </citation>
    <scope>NUCLEOTIDE SEQUENCE [LARGE SCALE GENOMIC DNA]</scope>
    <source>
        <strain evidence="2 3">NBRC 105043</strain>
    </source>
</reference>
<name>A0ABQ4JZ23_SALAC</name>
<dbReference type="EMBL" id="BOQM01000063">
    <property type="protein sequence ID" value="GIM88159.1"/>
    <property type="molecule type" value="Genomic_DNA"/>
</dbReference>